<dbReference type="AlphaFoldDB" id="A0A1I7S3E2"/>
<evidence type="ECO:0000313" key="1">
    <source>
        <dbReference type="Proteomes" id="UP000095284"/>
    </source>
</evidence>
<accession>A0A1I7S3E2</accession>
<dbReference type="WBParaSite" id="BXY_0752300.1">
    <property type="protein sequence ID" value="BXY_0752300.1"/>
    <property type="gene ID" value="BXY_0752300"/>
</dbReference>
<proteinExistence type="predicted"/>
<dbReference type="Proteomes" id="UP000095284">
    <property type="component" value="Unplaced"/>
</dbReference>
<organism evidence="1 2">
    <name type="scientific">Bursaphelenchus xylophilus</name>
    <name type="common">Pinewood nematode worm</name>
    <name type="synonym">Aphelenchoides xylophilus</name>
    <dbReference type="NCBI Taxonomy" id="6326"/>
    <lineage>
        <taxon>Eukaryota</taxon>
        <taxon>Metazoa</taxon>
        <taxon>Ecdysozoa</taxon>
        <taxon>Nematoda</taxon>
        <taxon>Chromadorea</taxon>
        <taxon>Rhabditida</taxon>
        <taxon>Tylenchina</taxon>
        <taxon>Tylenchomorpha</taxon>
        <taxon>Aphelenchoidea</taxon>
        <taxon>Aphelenchoididae</taxon>
        <taxon>Bursaphelenchus</taxon>
    </lineage>
</organism>
<protein>
    <submittedName>
        <fullName evidence="2">PHM7_ext domain-containing protein</fullName>
    </submittedName>
</protein>
<sequence length="109" mass="12775">MLFHVPLTFVFVFRHPNSNASRMLQLEANLQVHRDSVERIGKEIAALRGLPSIRENGHELLLYSNIRQYSSYFLKETKQDWVVERTAEVEETDRSHVISWAKIRHLLCG</sequence>
<evidence type="ECO:0000313" key="2">
    <source>
        <dbReference type="WBParaSite" id="BXY_0752300.1"/>
    </source>
</evidence>
<name>A0A1I7S3E2_BURXY</name>
<reference evidence="2" key="1">
    <citation type="submission" date="2016-11" db="UniProtKB">
        <authorList>
            <consortium name="WormBaseParasite"/>
        </authorList>
    </citation>
    <scope>IDENTIFICATION</scope>
</reference>